<dbReference type="AlphaFoldDB" id="A0A4Y3I0E5"/>
<protein>
    <submittedName>
        <fullName evidence="1">Uncharacterized protein</fullName>
    </submittedName>
</protein>
<accession>A0A4Y3I0E5</accession>
<dbReference type="Proteomes" id="UP000318717">
    <property type="component" value="Unassembled WGS sequence"/>
</dbReference>
<evidence type="ECO:0000313" key="2">
    <source>
        <dbReference type="Proteomes" id="UP000318717"/>
    </source>
</evidence>
<dbReference type="OrthoDB" id="5824496at2"/>
<name>A0A4Y3I0E5_9VIBR</name>
<organism evidence="1 2">
    <name type="scientific">Vibrio inusitatus NBRC 102082</name>
    <dbReference type="NCBI Taxonomy" id="1219070"/>
    <lineage>
        <taxon>Bacteria</taxon>
        <taxon>Pseudomonadati</taxon>
        <taxon>Pseudomonadota</taxon>
        <taxon>Gammaproteobacteria</taxon>
        <taxon>Vibrionales</taxon>
        <taxon>Vibrionaceae</taxon>
        <taxon>Vibrio</taxon>
    </lineage>
</organism>
<gene>
    <name evidence="1" type="ORF">VIN01S_27280</name>
</gene>
<keyword evidence="2" id="KW-1185">Reference proteome</keyword>
<reference evidence="1 2" key="1">
    <citation type="submission" date="2019-06" db="EMBL/GenBank/DDBJ databases">
        <title>Whole genome shotgun sequence of Vibrio inusitatus NBRC 102082.</title>
        <authorList>
            <person name="Hosoyama A."/>
            <person name="Uohara A."/>
            <person name="Ohji S."/>
            <person name="Ichikawa N."/>
        </authorList>
    </citation>
    <scope>NUCLEOTIDE SEQUENCE [LARGE SCALE GENOMIC DNA]</scope>
    <source>
        <strain evidence="1 2">NBRC 102082</strain>
    </source>
</reference>
<evidence type="ECO:0000313" key="1">
    <source>
        <dbReference type="EMBL" id="GEA51924.1"/>
    </source>
</evidence>
<sequence>MMTVRDRIEDLEQQIYIACSEGNFETMDTLEQQLEALRGRANHVFEDDPYAIEGRLTGDDY</sequence>
<comment type="caution">
    <text evidence="1">The sequence shown here is derived from an EMBL/GenBank/DDBJ whole genome shotgun (WGS) entry which is preliminary data.</text>
</comment>
<proteinExistence type="predicted"/>
<dbReference type="EMBL" id="BJLF01000014">
    <property type="protein sequence ID" value="GEA51924.1"/>
    <property type="molecule type" value="Genomic_DNA"/>
</dbReference>